<comment type="subcellular location">
    <subcellularLocation>
        <location evidence="1">Membrane</location>
        <topology evidence="1">Single-pass membrane protein</topology>
    </subcellularLocation>
</comment>
<reference evidence="8 9" key="1">
    <citation type="journal article" date="2009" name="Nat. Genet.">
        <title>The genome of the cucumber, Cucumis sativus L.</title>
        <authorList>
            <person name="Huang S."/>
            <person name="Li R."/>
            <person name="Zhang Z."/>
            <person name="Li L."/>
            <person name="Gu X."/>
            <person name="Fan W."/>
            <person name="Lucas W.J."/>
            <person name="Wang X."/>
            <person name="Xie B."/>
            <person name="Ni P."/>
            <person name="Ren Y."/>
            <person name="Zhu H."/>
            <person name="Li J."/>
            <person name="Lin K."/>
            <person name="Jin W."/>
            <person name="Fei Z."/>
            <person name="Li G."/>
            <person name="Staub J."/>
            <person name="Kilian A."/>
            <person name="van der Vossen E.A."/>
            <person name="Wu Y."/>
            <person name="Guo J."/>
            <person name="He J."/>
            <person name="Jia Z."/>
            <person name="Ren Y."/>
            <person name="Tian G."/>
            <person name="Lu Y."/>
            <person name="Ruan J."/>
            <person name="Qian W."/>
            <person name="Wang M."/>
            <person name="Huang Q."/>
            <person name="Li B."/>
            <person name="Xuan Z."/>
            <person name="Cao J."/>
            <person name="Asan"/>
            <person name="Wu Z."/>
            <person name="Zhang J."/>
            <person name="Cai Q."/>
            <person name="Bai Y."/>
            <person name="Zhao B."/>
            <person name="Han Y."/>
            <person name="Li Y."/>
            <person name="Li X."/>
            <person name="Wang S."/>
            <person name="Shi Q."/>
            <person name="Liu S."/>
            <person name="Cho W.K."/>
            <person name="Kim J.Y."/>
            <person name="Xu Y."/>
            <person name="Heller-Uszynska K."/>
            <person name="Miao H."/>
            <person name="Cheng Z."/>
            <person name="Zhang S."/>
            <person name="Wu J."/>
            <person name="Yang Y."/>
            <person name="Kang H."/>
            <person name="Li M."/>
            <person name="Liang H."/>
            <person name="Ren X."/>
            <person name="Shi Z."/>
            <person name="Wen M."/>
            <person name="Jian M."/>
            <person name="Yang H."/>
            <person name="Zhang G."/>
            <person name="Yang Z."/>
            <person name="Chen R."/>
            <person name="Liu S."/>
            <person name="Li J."/>
            <person name="Ma L."/>
            <person name="Liu H."/>
            <person name="Zhou Y."/>
            <person name="Zhao J."/>
            <person name="Fang X."/>
            <person name="Li G."/>
            <person name="Fang L."/>
            <person name="Li Y."/>
            <person name="Liu D."/>
            <person name="Zheng H."/>
            <person name="Zhang Y."/>
            <person name="Qin N."/>
            <person name="Li Z."/>
            <person name="Yang G."/>
            <person name="Yang S."/>
            <person name="Bolund L."/>
            <person name="Kristiansen K."/>
            <person name="Zheng H."/>
            <person name="Li S."/>
            <person name="Zhang X."/>
            <person name="Yang H."/>
            <person name="Wang J."/>
            <person name="Sun R."/>
            <person name="Zhang B."/>
            <person name="Jiang S."/>
            <person name="Wang J."/>
            <person name="Du Y."/>
            <person name="Li S."/>
        </authorList>
    </citation>
    <scope>NUCLEOTIDE SEQUENCE [LARGE SCALE GENOMIC DNA]</scope>
    <source>
        <strain evidence="9">cv. 9930</strain>
    </source>
</reference>
<feature type="region of interest" description="Disordered" evidence="5">
    <location>
        <begin position="1"/>
        <end position="24"/>
    </location>
</feature>
<dbReference type="EMBL" id="CM002924">
    <property type="protein sequence ID" value="KGN59195.1"/>
    <property type="molecule type" value="Genomic_DNA"/>
</dbReference>
<evidence type="ECO:0000256" key="5">
    <source>
        <dbReference type="SAM" id="MobiDB-lite"/>
    </source>
</evidence>
<evidence type="ECO:0000313" key="8">
    <source>
        <dbReference type="EMBL" id="KGN59195.1"/>
    </source>
</evidence>
<dbReference type="PANTHER" id="PTHR31415">
    <property type="entry name" value="OS05G0367900 PROTEIN"/>
    <property type="match status" value="1"/>
</dbReference>
<dbReference type="eggNOG" id="ENOG502QUR9">
    <property type="taxonomic scope" value="Eukaryota"/>
</dbReference>
<keyword evidence="2 6" id="KW-0812">Transmembrane</keyword>
<dbReference type="Proteomes" id="UP000029981">
    <property type="component" value="Chromosome 3"/>
</dbReference>
<accession>A0A0A0LB18</accession>
<evidence type="ECO:0000313" key="9">
    <source>
        <dbReference type="Proteomes" id="UP000029981"/>
    </source>
</evidence>
<gene>
    <name evidence="8" type="ORF">Csa_3G779000</name>
</gene>
<keyword evidence="9" id="KW-1185">Reference proteome</keyword>
<protein>
    <recommendedName>
        <fullName evidence="7">Late embryogenesis abundant protein LEA-2 subgroup domain-containing protein</fullName>
    </recommendedName>
</protein>
<feature type="transmembrane region" description="Helical" evidence="6">
    <location>
        <begin position="29"/>
        <end position="55"/>
    </location>
</feature>
<dbReference type="Gramene" id="KGN59195">
    <property type="protein sequence ID" value="KGN59195"/>
    <property type="gene ID" value="Csa_3G779000"/>
</dbReference>
<evidence type="ECO:0000256" key="3">
    <source>
        <dbReference type="ARBA" id="ARBA00022989"/>
    </source>
</evidence>
<dbReference type="GO" id="GO:0009506">
    <property type="term" value="C:plasmodesma"/>
    <property type="evidence" value="ECO:0000318"/>
    <property type="project" value="GO_Central"/>
</dbReference>
<reference evidence="8 9" key="4">
    <citation type="journal article" date="2011" name="BMC Genomics">
        <title>RNA-Seq improves annotation of protein-coding genes in the cucumber genome.</title>
        <authorList>
            <person name="Li Z."/>
            <person name="Zhang Z."/>
            <person name="Yan P."/>
            <person name="Huang S."/>
            <person name="Fei Z."/>
            <person name="Lin K."/>
        </authorList>
    </citation>
    <scope>NUCLEOTIDE SEQUENCE [LARGE SCALE GENOMIC DNA]</scope>
    <source>
        <strain evidence="9">cv. 9930</strain>
    </source>
</reference>
<dbReference type="Pfam" id="PF03168">
    <property type="entry name" value="LEA_2"/>
    <property type="match status" value="1"/>
</dbReference>
<dbReference type="InterPro" id="IPR004864">
    <property type="entry name" value="LEA_2"/>
</dbReference>
<dbReference type="GO" id="GO:0005886">
    <property type="term" value="C:plasma membrane"/>
    <property type="evidence" value="ECO:0000318"/>
    <property type="project" value="GO_Central"/>
</dbReference>
<evidence type="ECO:0000256" key="6">
    <source>
        <dbReference type="SAM" id="Phobius"/>
    </source>
</evidence>
<dbReference type="OMA" id="VEIHAKM"/>
<keyword evidence="4 6" id="KW-0472">Membrane</keyword>
<dbReference type="GO" id="GO:0098542">
    <property type="term" value="P:defense response to other organism"/>
    <property type="evidence" value="ECO:0007669"/>
    <property type="project" value="InterPro"/>
</dbReference>
<feature type="domain" description="Late embryogenesis abundant protein LEA-2 subgroup" evidence="7">
    <location>
        <begin position="90"/>
        <end position="171"/>
    </location>
</feature>
<keyword evidence="3 6" id="KW-1133">Transmembrane helix</keyword>
<dbReference type="STRING" id="3659.A0A0A0LB18"/>
<name>A0A0A0LB18_CUCSA</name>
<dbReference type="PANTHER" id="PTHR31415:SF4">
    <property type="entry name" value="NDR1_HIN1-LIKE PROTEIN 3"/>
    <property type="match status" value="1"/>
</dbReference>
<evidence type="ECO:0000256" key="1">
    <source>
        <dbReference type="ARBA" id="ARBA00004167"/>
    </source>
</evidence>
<sequence>MADRQPHLNSNFYGPAVPPPSKSRRGRRILCTILMVAIGLIVGAGILLLILGLVYSPHKLVFNVSSARLTQFNLTTTSSNQLHYSLALNVTIRNPNKRYRVYYDYNEMAVLYKNQRLATQWLPSFFQETKSTVVVSPNNFDGQKLMFLTSDEHVEFNAEKANGIYSIDVKFFFRLRMKSGQVVLKFKPKVYCGLKVPLGSDIDPKSISLFSNTDCDFSF</sequence>
<evidence type="ECO:0000256" key="4">
    <source>
        <dbReference type="ARBA" id="ARBA00023136"/>
    </source>
</evidence>
<evidence type="ECO:0000256" key="2">
    <source>
        <dbReference type="ARBA" id="ARBA00022692"/>
    </source>
</evidence>
<organism evidence="8 9">
    <name type="scientific">Cucumis sativus</name>
    <name type="common">Cucumber</name>
    <dbReference type="NCBI Taxonomy" id="3659"/>
    <lineage>
        <taxon>Eukaryota</taxon>
        <taxon>Viridiplantae</taxon>
        <taxon>Streptophyta</taxon>
        <taxon>Embryophyta</taxon>
        <taxon>Tracheophyta</taxon>
        <taxon>Spermatophyta</taxon>
        <taxon>Magnoliopsida</taxon>
        <taxon>eudicotyledons</taxon>
        <taxon>Gunneridae</taxon>
        <taxon>Pentapetalae</taxon>
        <taxon>rosids</taxon>
        <taxon>fabids</taxon>
        <taxon>Cucurbitales</taxon>
        <taxon>Cucurbitaceae</taxon>
        <taxon>Benincaseae</taxon>
        <taxon>Cucumis</taxon>
    </lineage>
</organism>
<reference evidence="8 9" key="2">
    <citation type="journal article" date="2009" name="PLoS ONE">
        <title>An integrated genetic and cytogenetic map of the cucumber genome.</title>
        <authorList>
            <person name="Ren Y."/>
            <person name="Zhang Z."/>
            <person name="Liu J."/>
            <person name="Staub J.E."/>
            <person name="Han Y."/>
            <person name="Cheng Z."/>
            <person name="Li X."/>
            <person name="Lu J."/>
            <person name="Miao H."/>
            <person name="Kang H."/>
            <person name="Xie B."/>
            <person name="Gu X."/>
            <person name="Wang X."/>
            <person name="Du Y."/>
            <person name="Jin W."/>
            <person name="Huang S."/>
        </authorList>
    </citation>
    <scope>NUCLEOTIDE SEQUENCE [LARGE SCALE GENOMIC DNA]</scope>
    <source>
        <strain evidence="9">cv. 9930</strain>
    </source>
</reference>
<dbReference type="InterPro" id="IPR044839">
    <property type="entry name" value="NDR1-like"/>
</dbReference>
<reference evidence="8 9" key="3">
    <citation type="journal article" date="2010" name="BMC Genomics">
        <title>Transcriptome sequencing and comparative analysis of cucumber flowers with different sex types.</title>
        <authorList>
            <person name="Guo S."/>
            <person name="Zheng Y."/>
            <person name="Joung J.G."/>
            <person name="Liu S."/>
            <person name="Zhang Z."/>
            <person name="Crasta O.R."/>
            <person name="Sobral B.W."/>
            <person name="Xu Y."/>
            <person name="Huang S."/>
            <person name="Fei Z."/>
        </authorList>
    </citation>
    <scope>NUCLEOTIDE SEQUENCE [LARGE SCALE GENOMIC DNA]</scope>
    <source>
        <strain evidence="9">cv. 9930</strain>
    </source>
</reference>
<dbReference type="AlphaFoldDB" id="A0A0A0LB18"/>
<evidence type="ECO:0000259" key="7">
    <source>
        <dbReference type="Pfam" id="PF03168"/>
    </source>
</evidence>
<proteinExistence type="predicted"/>